<sequence length="466" mass="50892">MSKVASDSRADISVTLAKKMQGLLQQRAEQMPLPDGYMRCPLNPAHQVPIAVIVTHITTMHQHDSLDCAADAMYGVNTHTRCSEFIKTQLDRLKHNYGHDEDSESSSGDDYHRPRRRRRRRWQLKRRHSSESCSYSSDSDSRSSSHSANANRSSGTPRMLPRGDRVPRSPVGGAHREWHGVLGGSVSHQADNVAGRTGHYPATRVSPVTTASSVLFGRYPYGYHISRERLSRYLKQFGAIHRLDIAIQSASIYIEFKTARSASLCLHASKPHTLLDGVPITFTELPKASVPRETINLSANIDENIPRCVTPNVLESAKIPMSPVPPSPPPHLFQPPPTSSPTPGVKMVTPSIITVGGQPVGVTGLGAGADKGAGFLVSLNNGRGSAAKGALVCTFSAKGEEPTTVRDIWNELRHFGEIKNILLVGQRAVVEFVDTDGVEKAVQALEKEPHSFAFCALLSDGRKRQE</sequence>
<feature type="compositionally biased region" description="Basic residues" evidence="1">
    <location>
        <begin position="113"/>
        <end position="128"/>
    </location>
</feature>
<organism evidence="2">
    <name type="scientific">Trypanosoma congolense (strain IL3000)</name>
    <dbReference type="NCBI Taxonomy" id="1068625"/>
    <lineage>
        <taxon>Eukaryota</taxon>
        <taxon>Discoba</taxon>
        <taxon>Euglenozoa</taxon>
        <taxon>Kinetoplastea</taxon>
        <taxon>Metakinetoplastina</taxon>
        <taxon>Trypanosomatida</taxon>
        <taxon>Trypanosomatidae</taxon>
        <taxon>Trypanosoma</taxon>
        <taxon>Nannomonas</taxon>
    </lineage>
</organism>
<dbReference type="CDD" id="cd00590">
    <property type="entry name" value="RRM_SF"/>
    <property type="match status" value="1"/>
</dbReference>
<dbReference type="SUPFAM" id="SSF54928">
    <property type="entry name" value="RNA-binding domain, RBD"/>
    <property type="match status" value="1"/>
</dbReference>
<feature type="region of interest" description="Disordered" evidence="1">
    <location>
        <begin position="96"/>
        <end position="179"/>
    </location>
</feature>
<proteinExistence type="predicted"/>
<evidence type="ECO:0000313" key="2">
    <source>
        <dbReference type="EMBL" id="CCC91412.1"/>
    </source>
</evidence>
<feature type="region of interest" description="Disordered" evidence="1">
    <location>
        <begin position="324"/>
        <end position="343"/>
    </location>
</feature>
<name>G0UPV1_TRYCI</name>
<dbReference type="GO" id="GO:0003676">
    <property type="term" value="F:nucleic acid binding"/>
    <property type="evidence" value="ECO:0007669"/>
    <property type="project" value="InterPro"/>
</dbReference>
<evidence type="ECO:0000256" key="1">
    <source>
        <dbReference type="SAM" id="MobiDB-lite"/>
    </source>
</evidence>
<dbReference type="EMBL" id="HE575320">
    <property type="protein sequence ID" value="CCC91412.1"/>
    <property type="molecule type" value="Genomic_DNA"/>
</dbReference>
<feature type="compositionally biased region" description="Pro residues" evidence="1">
    <location>
        <begin position="324"/>
        <end position="340"/>
    </location>
</feature>
<dbReference type="AlphaFoldDB" id="G0UPV1"/>
<reference evidence="2" key="1">
    <citation type="journal article" date="2012" name="Proc. Natl. Acad. Sci. U.S.A.">
        <title>Antigenic diversity is generated by distinct evolutionary mechanisms in African trypanosome species.</title>
        <authorList>
            <person name="Jackson A.P."/>
            <person name="Berry A."/>
            <person name="Aslett M."/>
            <person name="Allison H.C."/>
            <person name="Burton P."/>
            <person name="Vavrova-Anderson J."/>
            <person name="Brown R."/>
            <person name="Browne H."/>
            <person name="Corton N."/>
            <person name="Hauser H."/>
            <person name="Gamble J."/>
            <person name="Gilderthorp R."/>
            <person name="Marcello L."/>
            <person name="McQuillan J."/>
            <person name="Otto T.D."/>
            <person name="Quail M.A."/>
            <person name="Sanders M.J."/>
            <person name="van Tonder A."/>
            <person name="Ginger M.L."/>
            <person name="Field M.C."/>
            <person name="Barry J.D."/>
            <person name="Hertz-Fowler C."/>
            <person name="Berriman M."/>
        </authorList>
    </citation>
    <scope>NUCLEOTIDE SEQUENCE</scope>
    <source>
        <strain evidence="2">IL3000</strain>
    </source>
</reference>
<protein>
    <recommendedName>
        <fullName evidence="3">RRM domain-containing protein</fullName>
    </recommendedName>
</protein>
<gene>
    <name evidence="2" type="ORF">TCIL3000_7_2220</name>
</gene>
<accession>G0UPV1</accession>
<evidence type="ECO:0008006" key="3">
    <source>
        <dbReference type="Google" id="ProtNLM"/>
    </source>
</evidence>
<feature type="compositionally biased region" description="Low complexity" evidence="1">
    <location>
        <begin position="131"/>
        <end position="154"/>
    </location>
</feature>
<dbReference type="InterPro" id="IPR035979">
    <property type="entry name" value="RBD_domain_sf"/>
</dbReference>
<dbReference type="VEuPathDB" id="TriTrypDB:TcIL3000_7_2220"/>